<dbReference type="EMBL" id="DSRD01000401">
    <property type="protein sequence ID" value="HGW93861.1"/>
    <property type="molecule type" value="Genomic_DNA"/>
</dbReference>
<evidence type="ECO:0000313" key="3">
    <source>
        <dbReference type="EMBL" id="HGW93861.1"/>
    </source>
</evidence>
<keyword evidence="1" id="KW-0732">Signal</keyword>
<dbReference type="GO" id="GO:0006629">
    <property type="term" value="P:lipid metabolic process"/>
    <property type="evidence" value="ECO:0007669"/>
    <property type="project" value="InterPro"/>
</dbReference>
<dbReference type="CDD" id="cd00519">
    <property type="entry name" value="Lipase_3"/>
    <property type="match status" value="1"/>
</dbReference>
<dbReference type="SUPFAM" id="SSF53474">
    <property type="entry name" value="alpha/beta-Hydrolases"/>
    <property type="match status" value="1"/>
</dbReference>
<evidence type="ECO:0000259" key="2">
    <source>
        <dbReference type="Pfam" id="PF01764"/>
    </source>
</evidence>
<dbReference type="InterPro" id="IPR002921">
    <property type="entry name" value="Fungal_lipase-type"/>
</dbReference>
<organism evidence="3">
    <name type="scientific">Oscillatoriales cyanobacterium SpSt-402</name>
    <dbReference type="NCBI Taxonomy" id="2282168"/>
    <lineage>
        <taxon>Bacteria</taxon>
        <taxon>Bacillati</taxon>
        <taxon>Cyanobacteriota</taxon>
        <taxon>Cyanophyceae</taxon>
        <taxon>Oscillatoriophycideae</taxon>
        <taxon>Oscillatoriales</taxon>
    </lineage>
</organism>
<dbReference type="PANTHER" id="PTHR45856">
    <property type="entry name" value="ALPHA/BETA-HYDROLASES SUPERFAMILY PROTEIN"/>
    <property type="match status" value="1"/>
</dbReference>
<dbReference type="AlphaFoldDB" id="A0A832M516"/>
<gene>
    <name evidence="3" type="ORF">ENR47_06215</name>
</gene>
<protein>
    <submittedName>
        <fullName evidence="3">DUF2974 domain-containing protein</fullName>
    </submittedName>
</protein>
<name>A0A832M516_9CYAN</name>
<feature type="signal peptide" evidence="1">
    <location>
        <begin position="1"/>
        <end position="24"/>
    </location>
</feature>
<accession>A0A832M516</accession>
<dbReference type="InterPro" id="IPR029058">
    <property type="entry name" value="AB_hydrolase_fold"/>
</dbReference>
<dbReference type="Pfam" id="PF01764">
    <property type="entry name" value="Lipase_3"/>
    <property type="match status" value="1"/>
</dbReference>
<dbReference type="PANTHER" id="PTHR45856:SF24">
    <property type="entry name" value="FUNGAL LIPASE-LIKE DOMAIN-CONTAINING PROTEIN"/>
    <property type="match status" value="1"/>
</dbReference>
<dbReference type="Gene3D" id="3.40.50.1820">
    <property type="entry name" value="alpha/beta hydrolase"/>
    <property type="match status" value="1"/>
</dbReference>
<comment type="caution">
    <text evidence="3">The sequence shown here is derived from an EMBL/GenBank/DDBJ whole genome shotgun (WGS) entry which is preliminary data.</text>
</comment>
<reference evidence="3" key="1">
    <citation type="journal article" date="2020" name="mSystems">
        <title>Genome- and Community-Level Interaction Insights into Carbon Utilization and Element Cycling Functions of Hydrothermarchaeota in Hydrothermal Sediment.</title>
        <authorList>
            <person name="Zhou Z."/>
            <person name="Liu Y."/>
            <person name="Xu W."/>
            <person name="Pan J."/>
            <person name="Luo Z.H."/>
            <person name="Li M."/>
        </authorList>
    </citation>
    <scope>NUCLEOTIDE SEQUENCE [LARGE SCALE GENOMIC DNA]</scope>
    <source>
        <strain evidence="3">SpSt-402</strain>
    </source>
</reference>
<feature type="domain" description="Fungal lipase-type" evidence="2">
    <location>
        <begin position="176"/>
        <end position="308"/>
    </location>
</feature>
<evidence type="ECO:0000256" key="1">
    <source>
        <dbReference type="SAM" id="SignalP"/>
    </source>
</evidence>
<feature type="chain" id="PRO_5032448265" evidence="1">
    <location>
        <begin position="25"/>
        <end position="362"/>
    </location>
</feature>
<proteinExistence type="predicted"/>
<dbReference type="InterPro" id="IPR051218">
    <property type="entry name" value="Sec_MonoDiacylglyc_Lipase"/>
</dbReference>
<sequence length="362" mass="39400">MAKFNRRRLLLSGLTVGVAGTAIAQSVQAQTAQPSLDSANNQLTSDTIDAIFGTDGDSPGTNQIHTNQPSVSLTPATIAYDRAMSKVLILCSYLGLEQFERGVSDARYNGAIRELKSFSSELAKYTQVATFTVTLDATTTLLPNLRPLGNRIIQRVVNPRRVFIGFALASESNNIIVFRGTSNPKEWIANFQARQSNYIQSGIARGKVHTGFLRLYDQLADQVRRVANQLNPALPCFITGHSLGGALATLAAADLAQNNRTLKRQVQLYSYGAPRVGDLSFAKFFSAIAPNSYRVLNLADIVPMVPPSNLRGEEYSHIGQEWVFLDYAGGDVAASHATTLYQLAINNQIETNQLPSFPTACK</sequence>